<dbReference type="RefSeq" id="WP_191203352.1">
    <property type="nucleotide sequence ID" value="NZ_JACXZA010000002.1"/>
</dbReference>
<gene>
    <name evidence="2" type="ORF">H8B09_09980</name>
</gene>
<organism evidence="2 3">
    <name type="scientific">Paenibacillus terricola</name>
    <dbReference type="NCBI Taxonomy" id="2763503"/>
    <lineage>
        <taxon>Bacteria</taxon>
        <taxon>Bacillati</taxon>
        <taxon>Bacillota</taxon>
        <taxon>Bacilli</taxon>
        <taxon>Bacillales</taxon>
        <taxon>Paenibacillaceae</taxon>
        <taxon>Paenibacillus</taxon>
    </lineage>
</organism>
<feature type="transmembrane region" description="Helical" evidence="1">
    <location>
        <begin position="60"/>
        <end position="86"/>
    </location>
</feature>
<keyword evidence="1" id="KW-0812">Transmembrane</keyword>
<name>A0ABR8MT32_9BACL</name>
<accession>A0ABR8MT32</accession>
<reference evidence="2 3" key="1">
    <citation type="submission" date="2020-09" db="EMBL/GenBank/DDBJ databases">
        <title>Paenibacillus sp. strain PR3 16S rRNA gene Genome sequencing and assembly.</title>
        <authorList>
            <person name="Kim J."/>
        </authorList>
    </citation>
    <scope>NUCLEOTIDE SEQUENCE [LARGE SCALE GENOMIC DNA]</scope>
    <source>
        <strain evidence="2 3">PR3</strain>
    </source>
</reference>
<proteinExistence type="predicted"/>
<keyword evidence="1" id="KW-0472">Membrane</keyword>
<evidence type="ECO:0008006" key="4">
    <source>
        <dbReference type="Google" id="ProtNLM"/>
    </source>
</evidence>
<sequence>MKRLQEVLHRRTISQFFNTLHRYKLLQILIPAAVIAFIYWEGKNEFQKIKWTGTLHTLHHMNPLTVLLLVGTSLAAVATVSVYDFVL</sequence>
<comment type="caution">
    <text evidence="2">The sequence shown here is derived from an EMBL/GenBank/DDBJ whole genome shotgun (WGS) entry which is preliminary data.</text>
</comment>
<feature type="transmembrane region" description="Helical" evidence="1">
    <location>
        <begin position="21"/>
        <end position="40"/>
    </location>
</feature>
<evidence type="ECO:0000256" key="1">
    <source>
        <dbReference type="SAM" id="Phobius"/>
    </source>
</evidence>
<dbReference type="EMBL" id="JACXZA010000002">
    <property type="protein sequence ID" value="MBD3919083.1"/>
    <property type="molecule type" value="Genomic_DNA"/>
</dbReference>
<keyword evidence="1" id="KW-1133">Transmembrane helix</keyword>
<evidence type="ECO:0000313" key="2">
    <source>
        <dbReference type="EMBL" id="MBD3919083.1"/>
    </source>
</evidence>
<keyword evidence="3" id="KW-1185">Reference proteome</keyword>
<evidence type="ECO:0000313" key="3">
    <source>
        <dbReference type="Proteomes" id="UP000609346"/>
    </source>
</evidence>
<protein>
    <recommendedName>
        <fullName evidence="4">ABC transporter permease</fullName>
    </recommendedName>
</protein>
<dbReference type="Proteomes" id="UP000609346">
    <property type="component" value="Unassembled WGS sequence"/>
</dbReference>